<dbReference type="PANTHER" id="PTHR41878">
    <property type="entry name" value="LEXA REPRESSOR-RELATED"/>
    <property type="match status" value="1"/>
</dbReference>
<protein>
    <recommendedName>
        <fullName evidence="1">Plasmid pRiA4b Orf3-like domain-containing protein</fullName>
    </recommendedName>
</protein>
<accession>A0ABP4VZY7</accession>
<evidence type="ECO:0000313" key="2">
    <source>
        <dbReference type="EMBL" id="GAA1743733.1"/>
    </source>
</evidence>
<dbReference type="Gene3D" id="3.10.290.30">
    <property type="entry name" value="MM3350-like"/>
    <property type="match status" value="1"/>
</dbReference>
<reference evidence="3" key="1">
    <citation type="journal article" date="2019" name="Int. J. Syst. Evol. Microbiol.">
        <title>The Global Catalogue of Microorganisms (GCM) 10K type strain sequencing project: providing services to taxonomists for standard genome sequencing and annotation.</title>
        <authorList>
            <consortium name="The Broad Institute Genomics Platform"/>
            <consortium name="The Broad Institute Genome Sequencing Center for Infectious Disease"/>
            <person name="Wu L."/>
            <person name="Ma J."/>
        </authorList>
    </citation>
    <scope>NUCLEOTIDE SEQUENCE [LARGE SCALE GENOMIC DNA]</scope>
    <source>
        <strain evidence="3">JCM 15591</strain>
    </source>
</reference>
<dbReference type="SUPFAM" id="SSF159941">
    <property type="entry name" value="MM3350-like"/>
    <property type="match status" value="1"/>
</dbReference>
<keyword evidence="3" id="KW-1185">Reference proteome</keyword>
<dbReference type="InterPro" id="IPR012912">
    <property type="entry name" value="Plasmid_pRiA4b_Orf3-like"/>
</dbReference>
<sequence length="481" mass="52058">MTRNAPRFGAPGADNAAPTAQAIADQLWGRRNRSIELPPPGAPRVLTIHVALVGSEPEIWRRVEVRDTLTLDHVHTVLQVAMGWTDSHLHHFGGPGAGPSEPPWFVTAYDEADGTAESSARLGQVLCAPGDGLTYVYDFGDDWVHHLTLESSRPATDAVPTARCLDGAGSCPPEDVGGIGTWNALAAALRADPDPHALIDDLSMYAGWLPEGTDPDAFPIDAVNTELSRLGDSLRLPTPHPVVEELVSRTTPDVRTELLELLLAAHRRRDVSVSDEQWVALLRPWQTILDLAHPDGIPLTAAGWIAPAHCERLWHESGLGWEFGKGNREQNTPEVHLLREDAAAARLIRRYKGRLVLTPLGRKAVRNRETLLDAIANYLLDTGEQFDQHAAAVTLLLVAGGTSPGTGSEAGPFTITTAVGRLLTDIGWRSGSPHGFQYGVPGLFRVQRALLPGRIATRAGFTAYAEPAPRALARRALWPRT</sequence>
<proteinExistence type="predicted"/>
<organism evidence="2 3">
    <name type="scientific">Nostocoides vanveenii</name>
    <dbReference type="NCBI Taxonomy" id="330835"/>
    <lineage>
        <taxon>Bacteria</taxon>
        <taxon>Bacillati</taxon>
        <taxon>Actinomycetota</taxon>
        <taxon>Actinomycetes</taxon>
        <taxon>Micrococcales</taxon>
        <taxon>Intrasporangiaceae</taxon>
        <taxon>Nostocoides</taxon>
    </lineage>
</organism>
<gene>
    <name evidence="2" type="ORF">GCM10009810_00600</name>
</gene>
<comment type="caution">
    <text evidence="2">The sequence shown here is derived from an EMBL/GenBank/DDBJ whole genome shotgun (WGS) entry which is preliminary data.</text>
</comment>
<name>A0ABP4VZY7_9MICO</name>
<dbReference type="EMBL" id="BAAAPN010000002">
    <property type="protein sequence ID" value="GAA1743733.1"/>
    <property type="molecule type" value="Genomic_DNA"/>
</dbReference>
<dbReference type="RefSeq" id="WP_344060446.1">
    <property type="nucleotide sequence ID" value="NZ_BAAAPN010000002.1"/>
</dbReference>
<feature type="domain" description="Plasmid pRiA4b Orf3-like" evidence="1">
    <location>
        <begin position="45"/>
        <end position="219"/>
    </location>
</feature>
<dbReference type="Proteomes" id="UP001501475">
    <property type="component" value="Unassembled WGS sequence"/>
</dbReference>
<dbReference type="PANTHER" id="PTHR41878:SF1">
    <property type="entry name" value="TNPR PROTEIN"/>
    <property type="match status" value="1"/>
</dbReference>
<dbReference type="Pfam" id="PF07929">
    <property type="entry name" value="PRiA4_ORF3"/>
    <property type="match status" value="1"/>
</dbReference>
<evidence type="ECO:0000313" key="3">
    <source>
        <dbReference type="Proteomes" id="UP001501475"/>
    </source>
</evidence>
<dbReference type="InterPro" id="IPR024047">
    <property type="entry name" value="MM3350-like_sf"/>
</dbReference>
<evidence type="ECO:0000259" key="1">
    <source>
        <dbReference type="Pfam" id="PF07929"/>
    </source>
</evidence>